<reference evidence="1 2" key="1">
    <citation type="submission" date="2020-04" db="EMBL/GenBank/DDBJ databases">
        <title>Flammeovirga sp. SR4, a novel species isolated from seawater.</title>
        <authorList>
            <person name="Wang X."/>
        </authorList>
    </citation>
    <scope>NUCLEOTIDE SEQUENCE [LARGE SCALE GENOMIC DNA]</scope>
    <source>
        <strain evidence="1 2">SR4</strain>
    </source>
</reference>
<proteinExistence type="predicted"/>
<keyword evidence="2" id="KW-1185">Reference proteome</keyword>
<organism evidence="1 2">
    <name type="scientific">Flammeovirga agarivorans</name>
    <dbReference type="NCBI Taxonomy" id="2726742"/>
    <lineage>
        <taxon>Bacteria</taxon>
        <taxon>Pseudomonadati</taxon>
        <taxon>Bacteroidota</taxon>
        <taxon>Cytophagia</taxon>
        <taxon>Cytophagales</taxon>
        <taxon>Flammeovirgaceae</taxon>
        <taxon>Flammeovirga</taxon>
    </lineage>
</organism>
<dbReference type="EMBL" id="JABAIL010000004">
    <property type="protein sequence ID" value="NLR92171.1"/>
    <property type="molecule type" value="Genomic_DNA"/>
</dbReference>
<dbReference type="Proteomes" id="UP000585050">
    <property type="component" value="Unassembled WGS sequence"/>
</dbReference>
<accession>A0A7X8SKZ4</accession>
<dbReference type="RefSeq" id="WP_168882891.1">
    <property type="nucleotide sequence ID" value="NZ_JABAIL010000004.1"/>
</dbReference>
<protein>
    <submittedName>
        <fullName evidence="1">Uncharacterized protein</fullName>
    </submittedName>
</protein>
<evidence type="ECO:0000313" key="1">
    <source>
        <dbReference type="EMBL" id="NLR92171.1"/>
    </source>
</evidence>
<evidence type="ECO:0000313" key="2">
    <source>
        <dbReference type="Proteomes" id="UP000585050"/>
    </source>
</evidence>
<dbReference type="AlphaFoldDB" id="A0A7X8SKZ4"/>
<name>A0A7X8SKZ4_9BACT</name>
<sequence>MLKNIVLTFILLYSTGNAFSQTDLAFEGLINSELEVRVRFSIGDDNKAEGFCIYKSTNEKVKLVGEKGSDGKIKLIQPNGERFEGKVIAQYMFKGEYFNKENVDLGTFLLSKLDESAESDTDLLSEPVEENSKKSTLSDEEIDQVLNSYIKEFTTCYAKSIDPLKCRQTTAKAITEIYNIDDFKDPYVGGSFLTMTEAYDKISADSQWKMIGEANATTLTEAQELANKGEVVVIAYPFKGFIQLAMIRRGETKMSSKWGMAVPNVGIFFYNDPEKSSASKPLNFIWRSPENIEIWVKK</sequence>
<comment type="caution">
    <text evidence="1">The sequence shown here is derived from an EMBL/GenBank/DDBJ whole genome shotgun (WGS) entry which is preliminary data.</text>
</comment>
<gene>
    <name evidence="1" type="ORF">HGP29_13170</name>
</gene>